<dbReference type="InterPro" id="IPR019649">
    <property type="entry name" value="DUF2512"/>
</dbReference>
<feature type="transmembrane region" description="Helical" evidence="1">
    <location>
        <begin position="86"/>
        <end position="104"/>
    </location>
</feature>
<feature type="transmembrane region" description="Helical" evidence="1">
    <location>
        <begin position="59"/>
        <end position="80"/>
    </location>
</feature>
<feature type="transmembrane region" description="Helical" evidence="1">
    <location>
        <begin position="7"/>
        <end position="27"/>
    </location>
</feature>
<keyword evidence="3" id="KW-1185">Reference proteome</keyword>
<dbReference type="EMBL" id="JAXOFX010000017">
    <property type="protein sequence ID" value="MDZ5473879.1"/>
    <property type="molecule type" value="Genomic_DNA"/>
</dbReference>
<keyword evidence="1" id="KW-1133">Transmembrane helix</keyword>
<reference evidence="2 3" key="1">
    <citation type="submission" date="2023-11" db="EMBL/GenBank/DDBJ databases">
        <title>Bacillus jintuensis, isolated from a mudflat on the Beibu Gulf coast.</title>
        <authorList>
            <person name="Li M."/>
        </authorList>
    </citation>
    <scope>NUCLEOTIDE SEQUENCE [LARGE SCALE GENOMIC DNA]</scope>
    <source>
        <strain evidence="2 3">31A1R</strain>
    </source>
</reference>
<evidence type="ECO:0000313" key="3">
    <source>
        <dbReference type="Proteomes" id="UP001290455"/>
    </source>
</evidence>
<evidence type="ECO:0000256" key="1">
    <source>
        <dbReference type="SAM" id="Phobius"/>
    </source>
</evidence>
<dbReference type="Pfam" id="PF10710">
    <property type="entry name" value="DUF2512"/>
    <property type="match status" value="1"/>
</dbReference>
<evidence type="ECO:0000313" key="2">
    <source>
        <dbReference type="EMBL" id="MDZ5473879.1"/>
    </source>
</evidence>
<name>A0ABU5J383_9BACI</name>
<accession>A0ABU5J383</accession>
<protein>
    <submittedName>
        <fullName evidence="2">YndM family protein</fullName>
    </submittedName>
</protein>
<feature type="transmembrane region" description="Helical" evidence="1">
    <location>
        <begin position="33"/>
        <end position="52"/>
    </location>
</feature>
<dbReference type="Proteomes" id="UP001290455">
    <property type="component" value="Unassembled WGS sequence"/>
</dbReference>
<gene>
    <name evidence="2" type="ORF">SM124_19345</name>
</gene>
<keyword evidence="1" id="KW-0472">Membrane</keyword>
<comment type="caution">
    <text evidence="2">The sequence shown here is derived from an EMBL/GenBank/DDBJ whole genome shotgun (WGS) entry which is preliminary data.</text>
</comment>
<dbReference type="RefSeq" id="WP_322448172.1">
    <property type="nucleotide sequence ID" value="NZ_JAXOFX010000017.1"/>
</dbReference>
<organism evidence="2 3">
    <name type="scientific">Robertmurraya mangrovi</name>
    <dbReference type="NCBI Taxonomy" id="3098077"/>
    <lineage>
        <taxon>Bacteria</taxon>
        <taxon>Bacillati</taxon>
        <taxon>Bacillota</taxon>
        <taxon>Bacilli</taxon>
        <taxon>Bacillales</taxon>
        <taxon>Bacillaceae</taxon>
        <taxon>Robertmurraya</taxon>
    </lineage>
</organism>
<proteinExistence type="predicted"/>
<keyword evidence="1" id="KW-0812">Transmembrane</keyword>
<sequence length="150" mass="16710">MPHLRAITIKLISTLIALYIVLGLFYGMTFGNVLMISLLLGVIAYIVGDSLILPRTNNVIATVADFGLAFAVIWFIGSGVIYRGNLFTMALTAAIGVAILEYFFHQYLMKTILSNQNRTNLQSNLQLQTELSEELTPVRPDVRSNREDEL</sequence>